<proteinExistence type="predicted"/>
<dbReference type="SUPFAM" id="SSF69118">
    <property type="entry name" value="AhpD-like"/>
    <property type="match status" value="1"/>
</dbReference>
<dbReference type="EMBL" id="JANLCK010000013">
    <property type="protein sequence ID" value="MCS5727688.1"/>
    <property type="molecule type" value="Genomic_DNA"/>
</dbReference>
<evidence type="ECO:0000313" key="1">
    <source>
        <dbReference type="EMBL" id="MCS5727688.1"/>
    </source>
</evidence>
<dbReference type="AlphaFoldDB" id="A0AA42BWZ6"/>
<organism evidence="1 2">
    <name type="scientific">Herbiconiux oxytropis</name>
    <dbReference type="NCBI Taxonomy" id="2970915"/>
    <lineage>
        <taxon>Bacteria</taxon>
        <taxon>Bacillati</taxon>
        <taxon>Actinomycetota</taxon>
        <taxon>Actinomycetes</taxon>
        <taxon>Micrococcales</taxon>
        <taxon>Microbacteriaceae</taxon>
        <taxon>Herbiconiux</taxon>
    </lineage>
</organism>
<dbReference type="RefSeq" id="WP_259530704.1">
    <property type="nucleotide sequence ID" value="NZ_JANLCK010000013.1"/>
</dbReference>
<dbReference type="InterPro" id="IPR029032">
    <property type="entry name" value="AhpD-like"/>
</dbReference>
<keyword evidence="2" id="KW-1185">Reference proteome</keyword>
<dbReference type="PANTHER" id="PTHR35446">
    <property type="entry name" value="SI:CH211-175M2.5"/>
    <property type="match status" value="1"/>
</dbReference>
<dbReference type="PANTHER" id="PTHR35446:SF2">
    <property type="entry name" value="CARBOXYMUCONOLACTONE DECARBOXYLASE-LIKE DOMAIN-CONTAINING PROTEIN"/>
    <property type="match status" value="1"/>
</dbReference>
<protein>
    <submittedName>
        <fullName evidence="1">Carboxymuconolactone decarboxylase family protein</fullName>
    </submittedName>
</protein>
<accession>A0AA42BWZ6</accession>
<dbReference type="Proteomes" id="UP001165587">
    <property type="component" value="Unassembled WGS sequence"/>
</dbReference>
<name>A0AA42BWZ6_9MICO</name>
<comment type="caution">
    <text evidence="1">The sequence shown here is derived from an EMBL/GenBank/DDBJ whole genome shotgun (WGS) entry which is preliminary data.</text>
</comment>
<sequence>MTIIRTSTDREAEGLVAELYRDDLQSLGHVASHTRVMAVNPEAVVAFEGLVRAVVAELGLRRYELVTLAAAKGTGSAHCRLAHGSRMLSLGLATEAELEIVARDHREAGRAGILSPAEVAMMTFAERVSADAAAMSEEDSTLLREHGFSDREIVDITLAAAVRNYYSTALQALAVDIDVPEQLSPDLRAALVQGL</sequence>
<reference evidence="1" key="1">
    <citation type="submission" date="2022-08" db="EMBL/GenBank/DDBJ databases">
        <authorList>
            <person name="Deng Y."/>
            <person name="Han X.-F."/>
            <person name="Zhang Y.-Q."/>
        </authorList>
    </citation>
    <scope>NUCLEOTIDE SEQUENCE</scope>
    <source>
        <strain evidence="1">CPCC 203407</strain>
    </source>
</reference>
<gene>
    <name evidence="1" type="ORF">N1028_17470</name>
</gene>
<dbReference type="Gene3D" id="1.20.1290.10">
    <property type="entry name" value="AhpD-like"/>
    <property type="match status" value="1"/>
</dbReference>
<evidence type="ECO:0000313" key="2">
    <source>
        <dbReference type="Proteomes" id="UP001165587"/>
    </source>
</evidence>